<gene>
    <name evidence="1" type="ORF">CLH61_14090</name>
</gene>
<dbReference type="SUPFAM" id="SSF50118">
    <property type="entry name" value="Cell growth inhibitor/plasmid maintenance toxic component"/>
    <property type="match status" value="1"/>
</dbReference>
<dbReference type="InterPro" id="IPR003477">
    <property type="entry name" value="PemK-like"/>
</dbReference>
<dbReference type="Proteomes" id="UP000231409">
    <property type="component" value="Unassembled WGS sequence"/>
</dbReference>
<dbReference type="RefSeq" id="WP_099615390.1">
    <property type="nucleotide sequence ID" value="NZ_KZ319373.1"/>
</dbReference>
<sequence length="117" mass="13034">MKQPGQIALMPFPYTNLANSKRRPVLLLRKLNNSQDDWLVCMVSSQLRQADPDLDWVLHEGDSEFPDSGLKLASVFRLSRIAVLDGALLLGSLGHIPDERLQDLRGRLGSWIIGVAT</sequence>
<proteinExistence type="predicted"/>
<evidence type="ECO:0000313" key="1">
    <source>
        <dbReference type="EMBL" id="PHQ14438.1"/>
    </source>
</evidence>
<dbReference type="Pfam" id="PF02452">
    <property type="entry name" value="PemK_toxin"/>
    <property type="match status" value="1"/>
</dbReference>
<dbReference type="InterPro" id="IPR011067">
    <property type="entry name" value="Plasmid_toxin/cell-grow_inhib"/>
</dbReference>
<dbReference type="Gene3D" id="2.30.30.110">
    <property type="match status" value="1"/>
</dbReference>
<accession>A0A2G1UIZ1</accession>
<reference evidence="1 2" key="1">
    <citation type="submission" date="2017-09" db="EMBL/GenBank/DDBJ databases">
        <title>The draft genome sequences of Marinobacter sp. PWS21.</title>
        <authorList>
            <person name="Cao J."/>
        </authorList>
    </citation>
    <scope>NUCLEOTIDE SEQUENCE [LARGE SCALE GENOMIC DNA]</scope>
    <source>
        <strain evidence="1 2">PWS21</strain>
    </source>
</reference>
<dbReference type="EMBL" id="NTFH01000010">
    <property type="protein sequence ID" value="PHQ14438.1"/>
    <property type="molecule type" value="Genomic_DNA"/>
</dbReference>
<dbReference type="AlphaFoldDB" id="A0A2G1UIZ1"/>
<name>A0A2G1UIZ1_9GAMM</name>
<comment type="caution">
    <text evidence="1">The sequence shown here is derived from an EMBL/GenBank/DDBJ whole genome shotgun (WGS) entry which is preliminary data.</text>
</comment>
<keyword evidence="2" id="KW-1185">Reference proteome</keyword>
<protein>
    <submittedName>
        <fullName evidence="1">PemK family protein</fullName>
    </submittedName>
</protein>
<dbReference type="GO" id="GO:0003677">
    <property type="term" value="F:DNA binding"/>
    <property type="evidence" value="ECO:0007669"/>
    <property type="project" value="InterPro"/>
</dbReference>
<organism evidence="1 2">
    <name type="scientific">Marinobacter profundi</name>
    <dbReference type="NCBI Taxonomy" id="2666256"/>
    <lineage>
        <taxon>Bacteria</taxon>
        <taxon>Pseudomonadati</taxon>
        <taxon>Pseudomonadota</taxon>
        <taxon>Gammaproteobacteria</taxon>
        <taxon>Pseudomonadales</taxon>
        <taxon>Marinobacteraceae</taxon>
        <taxon>Marinobacter</taxon>
    </lineage>
</organism>
<evidence type="ECO:0000313" key="2">
    <source>
        <dbReference type="Proteomes" id="UP000231409"/>
    </source>
</evidence>